<dbReference type="NCBIfam" id="TIGR00121">
    <property type="entry name" value="birA_ligase"/>
    <property type="match status" value="1"/>
</dbReference>
<accession>A0ABM8ZKG2</accession>
<evidence type="ECO:0000256" key="5">
    <source>
        <dbReference type="ARBA" id="ARBA00047846"/>
    </source>
</evidence>
<feature type="binding site" evidence="6">
    <location>
        <begin position="121"/>
        <end position="123"/>
    </location>
    <ligand>
        <name>biotin</name>
        <dbReference type="ChEBI" id="CHEBI:57586"/>
    </ligand>
</feature>
<dbReference type="InterPro" id="IPR045864">
    <property type="entry name" value="aa-tRNA-synth_II/BPL/LPL"/>
</dbReference>
<comment type="similarity">
    <text evidence="6">Belongs to the biotin--protein ligase family.</text>
</comment>
<dbReference type="CDD" id="cd00090">
    <property type="entry name" value="HTH_ARSR"/>
    <property type="match status" value="1"/>
</dbReference>
<dbReference type="Gene3D" id="1.10.10.10">
    <property type="entry name" value="Winged helix-like DNA-binding domain superfamily/Winged helix DNA-binding domain"/>
    <property type="match status" value="1"/>
</dbReference>
<dbReference type="InterPro" id="IPR036390">
    <property type="entry name" value="WH_DNA-bd_sf"/>
</dbReference>
<keyword evidence="6" id="KW-0805">Transcription regulation</keyword>
<keyword evidence="9" id="KW-1185">Reference proteome</keyword>
<evidence type="ECO:0000256" key="1">
    <source>
        <dbReference type="ARBA" id="ARBA00022598"/>
    </source>
</evidence>
<feature type="DNA-binding region" description="H-T-H motif" evidence="6">
    <location>
        <begin position="28"/>
        <end position="47"/>
    </location>
</feature>
<dbReference type="Gene3D" id="2.30.30.100">
    <property type="match status" value="1"/>
</dbReference>
<comment type="catalytic activity">
    <reaction evidence="5 6">
        <text>biotin + L-lysyl-[protein] + ATP = N(6)-biotinyl-L-lysyl-[protein] + AMP + diphosphate + H(+)</text>
        <dbReference type="Rhea" id="RHEA:11756"/>
        <dbReference type="Rhea" id="RHEA-COMP:9752"/>
        <dbReference type="Rhea" id="RHEA-COMP:10505"/>
        <dbReference type="ChEBI" id="CHEBI:15378"/>
        <dbReference type="ChEBI" id="CHEBI:29969"/>
        <dbReference type="ChEBI" id="CHEBI:30616"/>
        <dbReference type="ChEBI" id="CHEBI:33019"/>
        <dbReference type="ChEBI" id="CHEBI:57586"/>
        <dbReference type="ChEBI" id="CHEBI:83144"/>
        <dbReference type="ChEBI" id="CHEBI:456215"/>
        <dbReference type="EC" id="6.3.4.15"/>
    </reaction>
</comment>
<dbReference type="HAMAP" id="MF_00978">
    <property type="entry name" value="Bifunct_BirA"/>
    <property type="match status" value="1"/>
</dbReference>
<dbReference type="InterPro" id="IPR003142">
    <property type="entry name" value="BPL_C"/>
</dbReference>
<comment type="caution">
    <text evidence="8">The sequence shown here is derived from an EMBL/GenBank/DDBJ whole genome shotgun (WGS) entry which is preliminary data.</text>
</comment>
<dbReference type="GO" id="GO:0004077">
    <property type="term" value="F:biotin--[biotin carboxyl-carrier protein] ligase activity"/>
    <property type="evidence" value="ECO:0007669"/>
    <property type="project" value="UniProtKB-EC"/>
</dbReference>
<evidence type="ECO:0000256" key="4">
    <source>
        <dbReference type="ARBA" id="ARBA00023267"/>
    </source>
</evidence>
<keyword evidence="6" id="KW-0678">Repressor</keyword>
<comment type="function">
    <text evidence="6">Acts both as a biotin--[acetyl-CoA-carboxylase] ligase and a biotin-operon repressor. In the presence of ATP, BirA activates biotin to form the BirA-biotinyl-5'-adenylate (BirA-bio-5'-AMP or holoBirA) complex. HoloBirA can either transfer the biotinyl moiety to the biotin carboxyl carrier protein (BCCP) subunit of acetyl-CoA carboxylase, or bind to the biotin operator site and inhibit transcription of the operon.</text>
</comment>
<feature type="binding site" evidence="6">
    <location>
        <position position="117"/>
    </location>
    <ligand>
        <name>biotin</name>
        <dbReference type="ChEBI" id="CHEBI:57586"/>
    </ligand>
</feature>
<evidence type="ECO:0000256" key="2">
    <source>
        <dbReference type="ARBA" id="ARBA00022741"/>
    </source>
</evidence>
<feature type="domain" description="BPL/LPL catalytic" evidence="7">
    <location>
        <begin position="78"/>
        <end position="259"/>
    </location>
</feature>
<evidence type="ECO:0000313" key="8">
    <source>
        <dbReference type="EMBL" id="CAH0527304.1"/>
    </source>
</evidence>
<dbReference type="Pfam" id="PF08279">
    <property type="entry name" value="HTH_11"/>
    <property type="match status" value="1"/>
</dbReference>
<gene>
    <name evidence="6 8" type="primary">birA</name>
    <name evidence="8" type="ORF">VHP8226_02638</name>
</gene>
<dbReference type="InterPro" id="IPR008988">
    <property type="entry name" value="Transcriptional_repressor_C"/>
</dbReference>
<dbReference type="EC" id="6.3.4.15" evidence="6"/>
<dbReference type="Gene3D" id="3.30.930.10">
    <property type="entry name" value="Bira Bifunctional Protein, Domain 2"/>
    <property type="match status" value="1"/>
</dbReference>
<dbReference type="Pfam" id="PF02237">
    <property type="entry name" value="BPL_C"/>
    <property type="match status" value="1"/>
</dbReference>
<evidence type="ECO:0000256" key="6">
    <source>
        <dbReference type="HAMAP-Rule" id="MF_00978"/>
    </source>
</evidence>
<dbReference type="SUPFAM" id="SSF46785">
    <property type="entry name" value="Winged helix' DNA-binding domain"/>
    <property type="match status" value="1"/>
</dbReference>
<dbReference type="CDD" id="cd16442">
    <property type="entry name" value="BPL"/>
    <property type="match status" value="1"/>
</dbReference>
<name>A0ABM8ZKG2_9VIBR</name>
<keyword evidence="4 6" id="KW-0092">Biotin</keyword>
<keyword evidence="2 6" id="KW-0547">Nucleotide-binding</keyword>
<evidence type="ECO:0000313" key="9">
    <source>
        <dbReference type="Proteomes" id="UP000838160"/>
    </source>
</evidence>
<keyword evidence="1 6" id="KW-0436">Ligase</keyword>
<reference evidence="8" key="1">
    <citation type="submission" date="2021-12" db="EMBL/GenBank/DDBJ databases">
        <authorList>
            <person name="Rodrigo-Torres L."/>
            <person name="Arahal R. D."/>
            <person name="Lucena T."/>
        </authorList>
    </citation>
    <scope>NUCLEOTIDE SEQUENCE</scope>
    <source>
        <strain evidence="8">CECT 8226</strain>
    </source>
</reference>
<proteinExistence type="inferred from homology"/>
<keyword evidence="6" id="KW-0804">Transcription</keyword>
<dbReference type="InterPro" id="IPR030855">
    <property type="entry name" value="Bifunct_BirA"/>
</dbReference>
<dbReference type="EMBL" id="CAKLCM010000002">
    <property type="protein sequence ID" value="CAH0527304.1"/>
    <property type="molecule type" value="Genomic_DNA"/>
</dbReference>
<dbReference type="InterPro" id="IPR004143">
    <property type="entry name" value="BPL_LPL_catalytic"/>
</dbReference>
<dbReference type="Proteomes" id="UP000838160">
    <property type="component" value="Unassembled WGS sequence"/>
</dbReference>
<dbReference type="InterPro" id="IPR011991">
    <property type="entry name" value="ArsR-like_HTH"/>
</dbReference>
<protein>
    <recommendedName>
        <fullName evidence="6">Bifunctional ligase/repressor BirA</fullName>
    </recommendedName>
    <alternativeName>
        <fullName evidence="6">Biotin operon repressor</fullName>
    </alternativeName>
    <alternativeName>
        <fullName evidence="6">Biotin--[acetyl-CoA-carboxylase] ligase</fullName>
        <ecNumber evidence="6">6.3.4.15</ecNumber>
    </alternativeName>
    <alternativeName>
        <fullName evidence="6">Biotin--protein ligase</fullName>
    </alternativeName>
    <alternativeName>
        <fullName evidence="6">Biotin-[acetyl-CoA carboxylase] synthetase</fullName>
    </alternativeName>
</protein>
<evidence type="ECO:0000259" key="7">
    <source>
        <dbReference type="PROSITE" id="PS51733"/>
    </source>
</evidence>
<organism evidence="8 9">
    <name type="scientific">Vibrio hippocampi</name>
    <dbReference type="NCBI Taxonomy" id="654686"/>
    <lineage>
        <taxon>Bacteria</taxon>
        <taxon>Pseudomonadati</taxon>
        <taxon>Pseudomonadota</taxon>
        <taxon>Gammaproteobacteria</taxon>
        <taxon>Vibrionales</taxon>
        <taxon>Vibrionaceae</taxon>
        <taxon>Vibrio</taxon>
    </lineage>
</organism>
<dbReference type="PANTHER" id="PTHR12835:SF5">
    <property type="entry name" value="BIOTIN--PROTEIN LIGASE"/>
    <property type="match status" value="1"/>
</dbReference>
<keyword evidence="3 6" id="KW-0067">ATP-binding</keyword>
<dbReference type="InterPro" id="IPR013196">
    <property type="entry name" value="HTH_11"/>
</dbReference>
<dbReference type="NCBIfam" id="NF008847">
    <property type="entry name" value="PRK11886.1-2"/>
    <property type="match status" value="1"/>
</dbReference>
<feature type="binding site" evidence="6">
    <location>
        <position position="188"/>
    </location>
    <ligand>
        <name>biotin</name>
        <dbReference type="ChEBI" id="CHEBI:57586"/>
    </ligand>
</feature>
<dbReference type="Pfam" id="PF03099">
    <property type="entry name" value="BPL_LplA_LipB"/>
    <property type="match status" value="1"/>
</dbReference>
<dbReference type="InterPro" id="IPR036388">
    <property type="entry name" value="WH-like_DNA-bd_sf"/>
</dbReference>
<feature type="binding site" evidence="6">
    <location>
        <begin position="94"/>
        <end position="96"/>
    </location>
    <ligand>
        <name>biotin</name>
        <dbReference type="ChEBI" id="CHEBI:57586"/>
    </ligand>
</feature>
<dbReference type="PROSITE" id="PS51733">
    <property type="entry name" value="BPL_LPL_CATALYTIC"/>
    <property type="match status" value="1"/>
</dbReference>
<evidence type="ECO:0000256" key="3">
    <source>
        <dbReference type="ARBA" id="ARBA00022840"/>
    </source>
</evidence>
<dbReference type="SUPFAM" id="SSF50037">
    <property type="entry name" value="C-terminal domain of transcriptional repressors"/>
    <property type="match status" value="1"/>
</dbReference>
<dbReference type="PANTHER" id="PTHR12835">
    <property type="entry name" value="BIOTIN PROTEIN LIGASE"/>
    <property type="match status" value="1"/>
</dbReference>
<sequence>MKERFVMKEHNTKLAILSLLAQGGFHSGERLGEHLGISRAAVSKHIKGIQEWGVDIFRVQGKGYQLATPIELLDPKQLEQNLVVPFELIPIIDSTNQYLIEKQDTLPSGAVCLAEYQAAGRGRRGRQWVSPFASNLYLSMYWRLDAGMAAAMGLSLVVGVAIVESLEQQGIHDVKLKWPNDLYYKDKKLAGILVEMSGQAGGAANLVIGMGMNLMMSGEVSAIDQPWTSLAEASDQPLQRNQLAASFANAWYSALKQYEFQGMQGFVERWNQYDNFLNREVKLIMANREIKGIARGIDASGAILLETDEGITPYIGGEISLRGDDR</sequence>
<dbReference type="SUPFAM" id="SSF55681">
    <property type="entry name" value="Class II aaRS and biotin synthetases"/>
    <property type="match status" value="1"/>
</dbReference>
<dbReference type="InterPro" id="IPR004408">
    <property type="entry name" value="Biotin_CoA_COase_ligase"/>
</dbReference>
<keyword evidence="6" id="KW-0238">DNA-binding</keyword>